<dbReference type="OrthoDB" id="3938623at2759"/>
<evidence type="ECO:0000256" key="1">
    <source>
        <dbReference type="SAM" id="MobiDB-lite"/>
    </source>
</evidence>
<keyword evidence="4" id="KW-1185">Reference proteome</keyword>
<sequence length="284" mass="33158">MHLSDANSEEEDPCIEIDVLDESEDKCSVLEMEKKSIEAAALAGVTEETVDSTSRAVAMISENKNRQDGFNDKKLTDSVLQLDENSTQQQQSSLQQNTYHYHSNSHHHQHHHEQQHQRLQQQQQHLHLKEEECDEELKVDAKTERESKECKELYRSSFNRTSLDDLEQQPTFDETDCDLIPCNTVDVIQSHSPAPDILSMTKEQLHEQLIQEIKSRRKIEKECQTIKETFQEQVNTFSFSVIFLFIFNVLPSLFFFLFVFYLSLYFLHPFTFIVLSLPLVFLSI</sequence>
<gene>
    <name evidence="3" type="ORF">SPHA_62221</name>
</gene>
<feature type="transmembrane region" description="Helical" evidence="2">
    <location>
        <begin position="237"/>
        <end position="259"/>
    </location>
</feature>
<keyword evidence="2" id="KW-0812">Transmembrane</keyword>
<comment type="caution">
    <text evidence="3">The sequence shown here is derived from an EMBL/GenBank/DDBJ whole genome shotgun (WGS) entry which is preliminary data.</text>
</comment>
<dbReference type="AlphaFoldDB" id="A0A812DWT7"/>
<protein>
    <submittedName>
        <fullName evidence="3">Uncharacterized protein</fullName>
    </submittedName>
</protein>
<accession>A0A812DWT7</accession>
<feature type="region of interest" description="Disordered" evidence="1">
    <location>
        <begin position="84"/>
        <end position="126"/>
    </location>
</feature>
<feature type="compositionally biased region" description="Basic residues" evidence="1">
    <location>
        <begin position="103"/>
        <end position="113"/>
    </location>
</feature>
<reference evidence="3" key="1">
    <citation type="submission" date="2021-01" db="EMBL/GenBank/DDBJ databases">
        <authorList>
            <person name="Li R."/>
            <person name="Bekaert M."/>
        </authorList>
    </citation>
    <scope>NUCLEOTIDE SEQUENCE</scope>
    <source>
        <strain evidence="3">Farmed</strain>
    </source>
</reference>
<feature type="compositionally biased region" description="Low complexity" evidence="1">
    <location>
        <begin position="86"/>
        <end position="96"/>
    </location>
</feature>
<evidence type="ECO:0000256" key="2">
    <source>
        <dbReference type="SAM" id="Phobius"/>
    </source>
</evidence>
<proteinExistence type="predicted"/>
<name>A0A812DWT7_ACAPH</name>
<organism evidence="3 4">
    <name type="scientific">Acanthosepion pharaonis</name>
    <name type="common">Pharaoh cuttlefish</name>
    <name type="synonym">Sepia pharaonis</name>
    <dbReference type="NCBI Taxonomy" id="158019"/>
    <lineage>
        <taxon>Eukaryota</taxon>
        <taxon>Metazoa</taxon>
        <taxon>Spiralia</taxon>
        <taxon>Lophotrochozoa</taxon>
        <taxon>Mollusca</taxon>
        <taxon>Cephalopoda</taxon>
        <taxon>Coleoidea</taxon>
        <taxon>Decapodiformes</taxon>
        <taxon>Sepiida</taxon>
        <taxon>Sepiina</taxon>
        <taxon>Sepiidae</taxon>
        <taxon>Acanthosepion</taxon>
    </lineage>
</organism>
<keyword evidence="2" id="KW-0472">Membrane</keyword>
<evidence type="ECO:0000313" key="3">
    <source>
        <dbReference type="EMBL" id="CAE1310691.1"/>
    </source>
</evidence>
<keyword evidence="2" id="KW-1133">Transmembrane helix</keyword>
<dbReference type="Proteomes" id="UP000597762">
    <property type="component" value="Unassembled WGS sequence"/>
</dbReference>
<feature type="transmembrane region" description="Helical" evidence="2">
    <location>
        <begin position="265"/>
        <end position="282"/>
    </location>
</feature>
<dbReference type="EMBL" id="CAHIKZ030004429">
    <property type="protein sequence ID" value="CAE1310691.1"/>
    <property type="molecule type" value="Genomic_DNA"/>
</dbReference>
<evidence type="ECO:0000313" key="4">
    <source>
        <dbReference type="Proteomes" id="UP000597762"/>
    </source>
</evidence>